<proteinExistence type="predicted"/>
<dbReference type="PANTHER" id="PTHR34703">
    <property type="entry name" value="ANTIPORTER SUBUNIT MNHG2-RELATED"/>
    <property type="match status" value="1"/>
</dbReference>
<keyword evidence="1" id="KW-1133">Transmembrane helix</keyword>
<feature type="transmembrane region" description="Helical" evidence="1">
    <location>
        <begin position="6"/>
        <end position="25"/>
    </location>
</feature>
<dbReference type="RefSeq" id="WP_092433024.1">
    <property type="nucleotide sequence ID" value="NZ_FOXM01000012.1"/>
</dbReference>
<dbReference type="Proteomes" id="UP000243084">
    <property type="component" value="Unassembled WGS sequence"/>
</dbReference>
<feature type="transmembrane region" description="Helical" evidence="1">
    <location>
        <begin position="62"/>
        <end position="84"/>
    </location>
</feature>
<organism evidence="2 3">
    <name type="scientific">Geopseudomonas sagittaria</name>
    <dbReference type="NCBI Taxonomy" id="1135990"/>
    <lineage>
        <taxon>Bacteria</taxon>
        <taxon>Pseudomonadati</taxon>
        <taxon>Pseudomonadota</taxon>
        <taxon>Gammaproteobacteria</taxon>
        <taxon>Pseudomonadales</taxon>
        <taxon>Pseudomonadaceae</taxon>
        <taxon>Geopseudomonas</taxon>
    </lineage>
</organism>
<dbReference type="OrthoDB" id="9813804at2"/>
<dbReference type="InterPro" id="IPR005133">
    <property type="entry name" value="PhaG_MnhG_YufB"/>
</dbReference>
<sequence>MLELASSGLLCAGAFFYFAGTLGLLRFPDVYCRLHALAKADNLGLGCLLLGLALQADSLAAALKLLLIWPLWLAASAGVSYAIARRADALGIVPWRKEQP</sequence>
<evidence type="ECO:0000256" key="1">
    <source>
        <dbReference type="SAM" id="Phobius"/>
    </source>
</evidence>
<evidence type="ECO:0000313" key="2">
    <source>
        <dbReference type="EMBL" id="SFQ15515.1"/>
    </source>
</evidence>
<dbReference type="AlphaFoldDB" id="A0A1I5W6Z9"/>
<accession>A0A1I5W6Z9</accession>
<protein>
    <submittedName>
        <fullName evidence="2">Multicomponent Na+:H+ antiporter subunit G</fullName>
    </submittedName>
</protein>
<name>A0A1I5W6Z9_9GAMM</name>
<dbReference type="Pfam" id="PF03334">
    <property type="entry name" value="PhaG_MnhG_YufB"/>
    <property type="match status" value="1"/>
</dbReference>
<reference evidence="3" key="1">
    <citation type="submission" date="2016-10" db="EMBL/GenBank/DDBJ databases">
        <authorList>
            <person name="Varghese N."/>
            <person name="Submissions S."/>
        </authorList>
    </citation>
    <scope>NUCLEOTIDE SEQUENCE [LARGE SCALE GENOMIC DNA]</scope>
    <source>
        <strain evidence="3">JCM 18195</strain>
    </source>
</reference>
<keyword evidence="3" id="KW-1185">Reference proteome</keyword>
<evidence type="ECO:0000313" key="3">
    <source>
        <dbReference type="Proteomes" id="UP000243084"/>
    </source>
</evidence>
<gene>
    <name evidence="2" type="ORF">SAMN05216229_112145</name>
</gene>
<dbReference type="PANTHER" id="PTHR34703:SF1">
    <property type="entry name" value="ANTIPORTER SUBUNIT MNHG2-RELATED"/>
    <property type="match status" value="1"/>
</dbReference>
<feature type="transmembrane region" description="Helical" evidence="1">
    <location>
        <begin position="37"/>
        <end position="56"/>
    </location>
</feature>
<keyword evidence="1" id="KW-0472">Membrane</keyword>
<dbReference type="GO" id="GO:0015385">
    <property type="term" value="F:sodium:proton antiporter activity"/>
    <property type="evidence" value="ECO:0007669"/>
    <property type="project" value="TreeGrafter"/>
</dbReference>
<dbReference type="EMBL" id="FOXM01000012">
    <property type="protein sequence ID" value="SFQ15515.1"/>
    <property type="molecule type" value="Genomic_DNA"/>
</dbReference>
<keyword evidence="1" id="KW-0812">Transmembrane</keyword>